<dbReference type="InParanoid" id="A0A078A474"/>
<dbReference type="EMBL" id="CCKQ01005452">
    <property type="protein sequence ID" value="CDW76689.1"/>
    <property type="molecule type" value="Genomic_DNA"/>
</dbReference>
<organism evidence="1 2">
    <name type="scientific">Stylonychia lemnae</name>
    <name type="common">Ciliate</name>
    <dbReference type="NCBI Taxonomy" id="5949"/>
    <lineage>
        <taxon>Eukaryota</taxon>
        <taxon>Sar</taxon>
        <taxon>Alveolata</taxon>
        <taxon>Ciliophora</taxon>
        <taxon>Intramacronucleata</taxon>
        <taxon>Spirotrichea</taxon>
        <taxon>Stichotrichia</taxon>
        <taxon>Sporadotrichida</taxon>
        <taxon>Oxytrichidae</taxon>
        <taxon>Stylonychinae</taxon>
        <taxon>Stylonychia</taxon>
    </lineage>
</organism>
<dbReference type="SUPFAM" id="SSF52540">
    <property type="entry name" value="P-loop containing nucleoside triphosphate hydrolases"/>
    <property type="match status" value="1"/>
</dbReference>
<name>A0A078A474_STYLE</name>
<gene>
    <name evidence="1" type="primary">Contig13187.g14070</name>
    <name evidence="1" type="ORF">STYLEM_5650</name>
</gene>
<keyword evidence="2" id="KW-1185">Reference proteome</keyword>
<reference evidence="1 2" key="1">
    <citation type="submission" date="2014-06" db="EMBL/GenBank/DDBJ databases">
        <authorList>
            <person name="Swart Estienne"/>
        </authorList>
    </citation>
    <scope>NUCLEOTIDE SEQUENCE [LARGE SCALE GENOMIC DNA]</scope>
    <source>
        <strain evidence="1 2">130c</strain>
    </source>
</reference>
<protein>
    <submittedName>
        <fullName evidence="1">Uncharacterized protein</fullName>
    </submittedName>
</protein>
<dbReference type="Gene3D" id="3.40.50.300">
    <property type="entry name" value="P-loop containing nucleotide triphosphate hydrolases"/>
    <property type="match status" value="1"/>
</dbReference>
<accession>A0A078A474</accession>
<sequence length="101" mass="11747">MASSMMEFELILNVMSDVTEKNLLIIFNKQDRHNEITDKQFIEGFFNLDELLEQYPNLNVIYASALKGLNCQEIYTWVTNVLTGKIITQVKKKKTQCGCFF</sequence>
<evidence type="ECO:0000313" key="2">
    <source>
        <dbReference type="Proteomes" id="UP000039865"/>
    </source>
</evidence>
<dbReference type="Proteomes" id="UP000039865">
    <property type="component" value="Unassembled WGS sequence"/>
</dbReference>
<evidence type="ECO:0000313" key="1">
    <source>
        <dbReference type="EMBL" id="CDW76689.1"/>
    </source>
</evidence>
<dbReference type="InterPro" id="IPR027417">
    <property type="entry name" value="P-loop_NTPase"/>
</dbReference>
<proteinExistence type="predicted"/>
<dbReference type="AlphaFoldDB" id="A0A078A474"/>